<organism evidence="15 16">
    <name type="scientific">Flavisolibacter ginsenosidimutans</name>
    <dbReference type="NCBI Taxonomy" id="661481"/>
    <lineage>
        <taxon>Bacteria</taxon>
        <taxon>Pseudomonadati</taxon>
        <taxon>Bacteroidota</taxon>
        <taxon>Chitinophagia</taxon>
        <taxon>Chitinophagales</taxon>
        <taxon>Chitinophagaceae</taxon>
        <taxon>Flavisolibacter</taxon>
    </lineage>
</organism>
<dbReference type="SUPFAM" id="SSF55486">
    <property type="entry name" value="Metalloproteases ('zincins'), catalytic domain"/>
    <property type="match status" value="1"/>
</dbReference>
<evidence type="ECO:0000256" key="1">
    <source>
        <dbReference type="ARBA" id="ARBA00000098"/>
    </source>
</evidence>
<evidence type="ECO:0000256" key="7">
    <source>
        <dbReference type="ARBA" id="ARBA00022670"/>
    </source>
</evidence>
<dbReference type="RefSeq" id="WP_146785359.1">
    <property type="nucleotide sequence ID" value="NZ_BAABIO010000001.1"/>
</dbReference>
<keyword evidence="10" id="KW-0862">Zinc</keyword>
<evidence type="ECO:0000256" key="6">
    <source>
        <dbReference type="ARBA" id="ARBA00022438"/>
    </source>
</evidence>
<dbReference type="InterPro" id="IPR050344">
    <property type="entry name" value="Peptidase_M1_aminopeptidases"/>
</dbReference>
<dbReference type="Pfam" id="PF01433">
    <property type="entry name" value="Peptidase_M1"/>
    <property type="match status" value="1"/>
</dbReference>
<dbReference type="GO" id="GO:0042277">
    <property type="term" value="F:peptide binding"/>
    <property type="evidence" value="ECO:0007669"/>
    <property type="project" value="TreeGrafter"/>
</dbReference>
<dbReference type="InterPro" id="IPR027268">
    <property type="entry name" value="Peptidase_M4/M1_CTD_sf"/>
</dbReference>
<dbReference type="EC" id="3.4.11.2" evidence="4"/>
<evidence type="ECO:0000256" key="11">
    <source>
        <dbReference type="ARBA" id="ARBA00023049"/>
    </source>
</evidence>
<reference evidence="15 16" key="1">
    <citation type="journal article" date="2015" name="Int. J. Syst. Evol. Microbiol.">
        <title>Flavisolibacter ginsenosidimutans sp. nov., with ginsenoside-converting activity isolated from soil used for cultivating ginseng.</title>
        <authorList>
            <person name="Zhao Y."/>
            <person name="Liu Q."/>
            <person name="Kang M.S."/>
            <person name="Jin F."/>
            <person name="Yu H."/>
            <person name="Im W.T."/>
        </authorList>
    </citation>
    <scope>NUCLEOTIDE SEQUENCE [LARGE SCALE GENOMIC DNA]</scope>
    <source>
        <strain evidence="15 16">Gsoil 636</strain>
    </source>
</reference>
<evidence type="ECO:0000256" key="4">
    <source>
        <dbReference type="ARBA" id="ARBA00012564"/>
    </source>
</evidence>
<evidence type="ECO:0000256" key="10">
    <source>
        <dbReference type="ARBA" id="ARBA00022833"/>
    </source>
</evidence>
<dbReference type="GO" id="GO:0008270">
    <property type="term" value="F:zinc ion binding"/>
    <property type="evidence" value="ECO:0007669"/>
    <property type="project" value="InterPro"/>
</dbReference>
<comment type="catalytic activity">
    <reaction evidence="1">
        <text>Release of an N-terminal amino acid, Xaa-|-Yaa- from a peptide, amide or arylamide. Xaa is preferably Ala, but may be most amino acids including Pro (slow action). When a terminal hydrophobic residue is followed by a prolyl residue, the two may be released as an intact Xaa-Pro dipeptide.</text>
        <dbReference type="EC" id="3.4.11.2"/>
    </reaction>
</comment>
<keyword evidence="7" id="KW-0645">Protease</keyword>
<gene>
    <name evidence="15" type="ORF">FSB75_08120</name>
</gene>
<comment type="cofactor">
    <cofactor evidence="2">
        <name>Zn(2+)</name>
        <dbReference type="ChEBI" id="CHEBI:29105"/>
    </cofactor>
</comment>
<protein>
    <recommendedName>
        <fullName evidence="5">Aminopeptidase N</fullName>
        <ecNumber evidence="4">3.4.11.2</ecNumber>
    </recommendedName>
</protein>
<feature type="signal peptide" evidence="12">
    <location>
        <begin position="1"/>
        <end position="18"/>
    </location>
</feature>
<feature type="chain" id="PRO_5022764077" description="Aminopeptidase N" evidence="12">
    <location>
        <begin position="19"/>
        <end position="523"/>
    </location>
</feature>
<evidence type="ECO:0000259" key="13">
    <source>
        <dbReference type="Pfam" id="PF01433"/>
    </source>
</evidence>
<dbReference type="InterPro" id="IPR014782">
    <property type="entry name" value="Peptidase_M1_dom"/>
</dbReference>
<evidence type="ECO:0000256" key="2">
    <source>
        <dbReference type="ARBA" id="ARBA00001947"/>
    </source>
</evidence>
<dbReference type="Proteomes" id="UP000321204">
    <property type="component" value="Chromosome"/>
</dbReference>
<keyword evidence="16" id="KW-1185">Reference proteome</keyword>
<dbReference type="CDD" id="cd09603">
    <property type="entry name" value="M1_APN_like"/>
    <property type="match status" value="1"/>
</dbReference>
<dbReference type="Pfam" id="PF17900">
    <property type="entry name" value="Peptidase_M1_N"/>
    <property type="match status" value="1"/>
</dbReference>
<dbReference type="InterPro" id="IPR045357">
    <property type="entry name" value="Aminopeptidase_N-like_N"/>
</dbReference>
<dbReference type="GO" id="GO:0005615">
    <property type="term" value="C:extracellular space"/>
    <property type="evidence" value="ECO:0007669"/>
    <property type="project" value="TreeGrafter"/>
</dbReference>
<keyword evidence="6" id="KW-0031">Aminopeptidase</keyword>
<keyword evidence="12" id="KW-0732">Signal</keyword>
<dbReference type="GO" id="GO:0006508">
    <property type="term" value="P:proteolysis"/>
    <property type="evidence" value="ECO:0007669"/>
    <property type="project" value="UniProtKB-KW"/>
</dbReference>
<dbReference type="InterPro" id="IPR042097">
    <property type="entry name" value="Aminopeptidase_N-like_N_sf"/>
</dbReference>
<dbReference type="GO" id="GO:0043171">
    <property type="term" value="P:peptide catabolic process"/>
    <property type="evidence" value="ECO:0007669"/>
    <property type="project" value="TreeGrafter"/>
</dbReference>
<dbReference type="KEGG" id="fgg:FSB75_08120"/>
<dbReference type="PANTHER" id="PTHR11533">
    <property type="entry name" value="PROTEASE M1 ZINC METALLOPROTEASE"/>
    <property type="match status" value="1"/>
</dbReference>
<keyword evidence="8" id="KW-0479">Metal-binding</keyword>
<evidence type="ECO:0000256" key="9">
    <source>
        <dbReference type="ARBA" id="ARBA00022801"/>
    </source>
</evidence>
<dbReference type="AlphaFoldDB" id="A0A5B8UGS7"/>
<dbReference type="EMBL" id="CP042433">
    <property type="protein sequence ID" value="QEC55861.1"/>
    <property type="molecule type" value="Genomic_DNA"/>
</dbReference>
<evidence type="ECO:0000313" key="15">
    <source>
        <dbReference type="EMBL" id="QEC55861.1"/>
    </source>
</evidence>
<dbReference type="GO" id="GO:0070006">
    <property type="term" value="F:metalloaminopeptidase activity"/>
    <property type="evidence" value="ECO:0007669"/>
    <property type="project" value="TreeGrafter"/>
</dbReference>
<dbReference type="PANTHER" id="PTHR11533:SF174">
    <property type="entry name" value="PUROMYCIN-SENSITIVE AMINOPEPTIDASE-RELATED"/>
    <property type="match status" value="1"/>
</dbReference>
<dbReference type="Gene3D" id="2.60.40.1730">
    <property type="entry name" value="tricorn interacting facor f3 domain"/>
    <property type="match status" value="1"/>
</dbReference>
<dbReference type="SUPFAM" id="SSF63737">
    <property type="entry name" value="Leukotriene A4 hydrolase N-terminal domain"/>
    <property type="match status" value="1"/>
</dbReference>
<feature type="domain" description="Peptidase M1 membrane alanine aminopeptidase" evidence="13">
    <location>
        <begin position="236"/>
        <end position="436"/>
    </location>
</feature>
<comment type="similarity">
    <text evidence="3">Belongs to the peptidase M1 family.</text>
</comment>
<dbReference type="InterPro" id="IPR001930">
    <property type="entry name" value="Peptidase_M1"/>
</dbReference>
<evidence type="ECO:0000259" key="14">
    <source>
        <dbReference type="Pfam" id="PF17900"/>
    </source>
</evidence>
<evidence type="ECO:0000256" key="8">
    <source>
        <dbReference type="ARBA" id="ARBA00022723"/>
    </source>
</evidence>
<evidence type="ECO:0000256" key="12">
    <source>
        <dbReference type="SAM" id="SignalP"/>
    </source>
</evidence>
<keyword evidence="11" id="KW-0482">Metalloprotease</keyword>
<feature type="domain" description="Aminopeptidase N-like N-terminal" evidence="14">
    <location>
        <begin position="33"/>
        <end position="197"/>
    </location>
</feature>
<keyword evidence="9" id="KW-0378">Hydrolase</keyword>
<evidence type="ECO:0000256" key="3">
    <source>
        <dbReference type="ARBA" id="ARBA00010136"/>
    </source>
</evidence>
<dbReference type="GO" id="GO:0005737">
    <property type="term" value="C:cytoplasm"/>
    <property type="evidence" value="ECO:0007669"/>
    <property type="project" value="TreeGrafter"/>
</dbReference>
<proteinExistence type="inferred from homology"/>
<dbReference type="Gene3D" id="1.10.390.10">
    <property type="entry name" value="Neutral Protease Domain 2"/>
    <property type="match status" value="1"/>
</dbReference>
<dbReference type="GO" id="GO:0016020">
    <property type="term" value="C:membrane"/>
    <property type="evidence" value="ECO:0007669"/>
    <property type="project" value="TreeGrafter"/>
</dbReference>
<dbReference type="OrthoDB" id="100605at2"/>
<dbReference type="PRINTS" id="PR00756">
    <property type="entry name" value="ALADIPTASE"/>
</dbReference>
<evidence type="ECO:0000256" key="5">
    <source>
        <dbReference type="ARBA" id="ARBA00015611"/>
    </source>
</evidence>
<accession>A0A5B8UGS7</accession>
<dbReference type="GO" id="GO:0016285">
    <property type="term" value="F:alanyl aminopeptidase activity"/>
    <property type="evidence" value="ECO:0007669"/>
    <property type="project" value="UniProtKB-EC"/>
</dbReference>
<sequence>MRTGMLFLFILLTSLAKAQDIDVLYYSFGITLSDDKDAIVGMTAINFVHRTNEKTIKFDLTAQNKEGKGMKVLVASLATGSILKTAQDEQHLFITLPYAKKGDTQTIAISYFGIPDDGLIISKNKYGDRTFFADNWPNRAHHWLPCIDLPEDKASFSFNVIAPPHYQVVSNGRKTGEHLLAKNMKATDWEEDIPSPTKVMVIGVARFATKVYDDSPKDIPVSAWVYPQDSTKGFYDYAVATDILQFFSDYIGPYPYNKLANVQSKTIFGGMENASCIFYAESTVTGDRSSEDILAHEIAHQWFGDMATEKSFAHLWLSEGFATYFTDIYFEHKYGRDAFLKRIKKERSEVLAFAKASAHPVVDTTSDLMSLLNANSYQKGAWVLHMLRNEVGDSTFHEIIRAYYNAYKGGNAETRDFEAVAEKVSGKDMKWFFDQWLYTQGVPQLDFSVRKTKDKSYLVVTQKQPIQFHLSLNLTFSAATLETKTIHLQNKVTEILLPDNTSRILLDADAHLLYEGKSAVQLN</sequence>
<name>A0A5B8UGS7_9BACT</name>
<evidence type="ECO:0000313" key="16">
    <source>
        <dbReference type="Proteomes" id="UP000321204"/>
    </source>
</evidence>